<organism evidence="1 2">
    <name type="scientific">Roseibium sediminicola</name>
    <dbReference type="NCBI Taxonomy" id="2933272"/>
    <lineage>
        <taxon>Bacteria</taxon>
        <taxon>Pseudomonadati</taxon>
        <taxon>Pseudomonadota</taxon>
        <taxon>Alphaproteobacteria</taxon>
        <taxon>Hyphomicrobiales</taxon>
        <taxon>Stappiaceae</taxon>
        <taxon>Roseibium</taxon>
    </lineage>
</organism>
<proteinExistence type="predicted"/>
<sequence>MADQIVDVGEVSTATANTSNTWSWSLSLSNLRGNCVISWSSNAPFRAQQSQVQLIELPSGNVVATAWATDQSGSWDTGKNYGPGWAARFIAQIGALDANPYQTVLETPVSE</sequence>
<evidence type="ECO:0000313" key="1">
    <source>
        <dbReference type="EMBL" id="MCK7615125.1"/>
    </source>
</evidence>
<comment type="caution">
    <text evidence="1">The sequence shown here is derived from an EMBL/GenBank/DDBJ whole genome shotgun (WGS) entry which is preliminary data.</text>
</comment>
<dbReference type="RefSeq" id="WP_248158127.1">
    <property type="nucleotide sequence ID" value="NZ_JALNMJ010000022.1"/>
</dbReference>
<keyword evidence="2" id="KW-1185">Reference proteome</keyword>
<evidence type="ECO:0000313" key="2">
    <source>
        <dbReference type="Proteomes" id="UP001431221"/>
    </source>
</evidence>
<reference evidence="1" key="1">
    <citation type="submission" date="2022-04" db="EMBL/GenBank/DDBJ databases">
        <title>Roseibium sp. CAU 1639 isolated from mud.</title>
        <authorList>
            <person name="Kim W."/>
        </authorList>
    </citation>
    <scope>NUCLEOTIDE SEQUENCE</scope>
    <source>
        <strain evidence="1">CAU 1639</strain>
    </source>
</reference>
<dbReference type="EMBL" id="JALNMJ010000022">
    <property type="protein sequence ID" value="MCK7615125.1"/>
    <property type="molecule type" value="Genomic_DNA"/>
</dbReference>
<dbReference type="Proteomes" id="UP001431221">
    <property type="component" value="Unassembled WGS sequence"/>
</dbReference>
<gene>
    <name evidence="1" type="ORF">M0H32_23405</name>
</gene>
<name>A0ABT0H0A7_9HYPH</name>
<protein>
    <submittedName>
        <fullName evidence="1">Uncharacterized protein</fullName>
    </submittedName>
</protein>
<accession>A0ABT0H0A7</accession>